<proteinExistence type="predicted"/>
<dbReference type="Proteomes" id="UP000318288">
    <property type="component" value="Unassembled WGS sequence"/>
</dbReference>
<sequence precursor="true">MVGHSFQATRAVIAIAVVCSISLHARADLVSVALLGADSPTNVDAVRNNLLATGNFSTIDDFAVASSTPTLAYLNQYDAVLVWSNSYFQGFGTPLGNVLDDYIDGGGGVVAAPFSYSQSWRINGDFRFKNGGYYALEDNGGSESMTPNATLDAYDALHPVMQGVSSFANGTSSFLTSTTPNANATVIASLSSGDPLVAERTINGVSRIDLAFFPLSDTGLSGSWDPGTDGNLILANSLVYVARATAVPEPTSLSLFGIGILVLLGTQLKRRYPGFRFA</sequence>
<evidence type="ECO:0000256" key="1">
    <source>
        <dbReference type="SAM" id="SignalP"/>
    </source>
</evidence>
<dbReference type="AlphaFoldDB" id="A0A5C6FHQ4"/>
<gene>
    <name evidence="3" type="ORF">Poly51_19270</name>
</gene>
<dbReference type="SUPFAM" id="SSF52317">
    <property type="entry name" value="Class I glutamine amidotransferase-like"/>
    <property type="match status" value="1"/>
</dbReference>
<evidence type="ECO:0000259" key="2">
    <source>
        <dbReference type="Pfam" id="PF07589"/>
    </source>
</evidence>
<dbReference type="OrthoDB" id="485342at2"/>
<accession>A0A5C6FHQ4</accession>
<feature type="domain" description="Ice-binding protein C-terminal" evidence="2">
    <location>
        <begin position="246"/>
        <end position="270"/>
    </location>
</feature>
<evidence type="ECO:0000313" key="4">
    <source>
        <dbReference type="Proteomes" id="UP000318288"/>
    </source>
</evidence>
<feature type="chain" id="PRO_5023026312" description="Ice-binding protein C-terminal domain-containing protein" evidence="1">
    <location>
        <begin position="28"/>
        <end position="278"/>
    </location>
</feature>
<dbReference type="NCBIfam" id="TIGR02595">
    <property type="entry name" value="PEP_CTERM"/>
    <property type="match status" value="1"/>
</dbReference>
<comment type="caution">
    <text evidence="3">The sequence shown here is derived from an EMBL/GenBank/DDBJ whole genome shotgun (WGS) entry which is preliminary data.</text>
</comment>
<dbReference type="InterPro" id="IPR013424">
    <property type="entry name" value="Ice-binding_C"/>
</dbReference>
<dbReference type="EMBL" id="SJPW01000002">
    <property type="protein sequence ID" value="TWU59141.1"/>
    <property type="molecule type" value="Genomic_DNA"/>
</dbReference>
<keyword evidence="1" id="KW-0732">Signal</keyword>
<reference evidence="3 4" key="1">
    <citation type="submission" date="2019-02" db="EMBL/GenBank/DDBJ databases">
        <title>Deep-cultivation of Planctomycetes and their phenomic and genomic characterization uncovers novel biology.</title>
        <authorList>
            <person name="Wiegand S."/>
            <person name="Jogler M."/>
            <person name="Boedeker C."/>
            <person name="Pinto D."/>
            <person name="Vollmers J."/>
            <person name="Rivas-Marin E."/>
            <person name="Kohn T."/>
            <person name="Peeters S.H."/>
            <person name="Heuer A."/>
            <person name="Rast P."/>
            <person name="Oberbeckmann S."/>
            <person name="Bunk B."/>
            <person name="Jeske O."/>
            <person name="Meyerdierks A."/>
            <person name="Storesund J.E."/>
            <person name="Kallscheuer N."/>
            <person name="Luecker S."/>
            <person name="Lage O.M."/>
            <person name="Pohl T."/>
            <person name="Merkel B.J."/>
            <person name="Hornburger P."/>
            <person name="Mueller R.-W."/>
            <person name="Bruemmer F."/>
            <person name="Labrenz M."/>
            <person name="Spormann A.M."/>
            <person name="Op Den Camp H."/>
            <person name="Overmann J."/>
            <person name="Amann R."/>
            <person name="Jetten M.S.M."/>
            <person name="Mascher T."/>
            <person name="Medema M.H."/>
            <person name="Devos D.P."/>
            <person name="Kaster A.-K."/>
            <person name="Ovreas L."/>
            <person name="Rohde M."/>
            <person name="Galperin M.Y."/>
            <person name="Jogler C."/>
        </authorList>
    </citation>
    <scope>NUCLEOTIDE SEQUENCE [LARGE SCALE GENOMIC DNA]</scope>
    <source>
        <strain evidence="3 4">Poly51</strain>
    </source>
</reference>
<dbReference type="Pfam" id="PF07589">
    <property type="entry name" value="PEP-CTERM"/>
    <property type="match status" value="1"/>
</dbReference>
<organism evidence="3 4">
    <name type="scientific">Rubripirellula tenax</name>
    <dbReference type="NCBI Taxonomy" id="2528015"/>
    <lineage>
        <taxon>Bacteria</taxon>
        <taxon>Pseudomonadati</taxon>
        <taxon>Planctomycetota</taxon>
        <taxon>Planctomycetia</taxon>
        <taxon>Pirellulales</taxon>
        <taxon>Pirellulaceae</taxon>
        <taxon>Rubripirellula</taxon>
    </lineage>
</organism>
<name>A0A5C6FHQ4_9BACT</name>
<dbReference type="RefSeq" id="WP_146456539.1">
    <property type="nucleotide sequence ID" value="NZ_SJPW01000002.1"/>
</dbReference>
<feature type="signal peptide" evidence="1">
    <location>
        <begin position="1"/>
        <end position="27"/>
    </location>
</feature>
<dbReference type="InterPro" id="IPR029062">
    <property type="entry name" value="Class_I_gatase-like"/>
</dbReference>
<keyword evidence="4" id="KW-1185">Reference proteome</keyword>
<evidence type="ECO:0000313" key="3">
    <source>
        <dbReference type="EMBL" id="TWU59141.1"/>
    </source>
</evidence>
<dbReference type="Gene3D" id="3.40.50.880">
    <property type="match status" value="1"/>
</dbReference>
<protein>
    <recommendedName>
        <fullName evidence="2">Ice-binding protein C-terminal domain-containing protein</fullName>
    </recommendedName>
</protein>